<dbReference type="Proteomes" id="UP000234206">
    <property type="component" value="Unassembled WGS sequence"/>
</dbReference>
<dbReference type="InterPro" id="IPR005146">
    <property type="entry name" value="B3/B4_tRNA-bd"/>
</dbReference>
<dbReference type="EMBL" id="PKIZ01000009">
    <property type="protein sequence ID" value="PKZ41782.1"/>
    <property type="molecule type" value="Genomic_DNA"/>
</dbReference>
<dbReference type="SUPFAM" id="SSF56037">
    <property type="entry name" value="PheT/TilS domain"/>
    <property type="match status" value="1"/>
</dbReference>
<name>A0A2I1PAW9_9MICO</name>
<gene>
    <name evidence="2" type="ORF">CYJ76_05910</name>
</gene>
<evidence type="ECO:0000313" key="3">
    <source>
        <dbReference type="Proteomes" id="UP000234206"/>
    </source>
</evidence>
<dbReference type="Pfam" id="PF03483">
    <property type="entry name" value="B3_4"/>
    <property type="match status" value="1"/>
</dbReference>
<proteinExistence type="predicted"/>
<dbReference type="OrthoDB" id="276580at2"/>
<dbReference type="Gene3D" id="3.50.40.10">
    <property type="entry name" value="Phenylalanyl-trna Synthetase, Chain B, domain 3"/>
    <property type="match status" value="1"/>
</dbReference>
<reference evidence="2 3" key="1">
    <citation type="submission" date="2017-12" db="EMBL/GenBank/DDBJ databases">
        <title>Phylogenetic diversity of female urinary microbiome.</title>
        <authorList>
            <person name="Thomas-White K."/>
            <person name="Wolfe A.J."/>
        </authorList>
    </citation>
    <scope>NUCLEOTIDE SEQUENCE [LARGE SCALE GENOMIC DNA]</scope>
    <source>
        <strain evidence="2 3">UMB1298</strain>
    </source>
</reference>
<dbReference type="PANTHER" id="PTHR39209">
    <property type="match status" value="1"/>
</dbReference>
<accession>A0A2I1PAW9</accession>
<dbReference type="RefSeq" id="WP_101849519.1">
    <property type="nucleotide sequence ID" value="NZ_PKIZ01000009.1"/>
</dbReference>
<sequence>MTTDVDTFLDTCTVHGDVLALRPDYRVALLAVDGIEPRPSDEASEALLRRAEEHATTLLDETPVEELPHVAAWREAYRAFGAKPQRTRNSLEALLRRAAGDGLPRVNRLTDVYNAVSVLHGIPLGGEDLDHYVGGAQLVVATGDESFSVMSAGEEVVENPPGEVVWRDDEGVTCRRWNWRQGPRTALREGTRRAVFILDALGPVDDAALAAAVDELADHLRTLGDEVRVATRVLPAADREA</sequence>
<dbReference type="GO" id="GO:0004826">
    <property type="term" value="F:phenylalanine-tRNA ligase activity"/>
    <property type="evidence" value="ECO:0007669"/>
    <property type="project" value="InterPro"/>
</dbReference>
<dbReference type="SMART" id="SM00873">
    <property type="entry name" value="B3_4"/>
    <property type="match status" value="1"/>
</dbReference>
<protein>
    <recommendedName>
        <fullName evidence="1">B3/B4 tRNA-binding domain-containing protein</fullName>
    </recommendedName>
</protein>
<evidence type="ECO:0000313" key="2">
    <source>
        <dbReference type="EMBL" id="PKZ41782.1"/>
    </source>
</evidence>
<dbReference type="PANTHER" id="PTHR39209:SF2">
    <property type="entry name" value="CYTOPLASMIC PROTEIN"/>
    <property type="match status" value="1"/>
</dbReference>
<evidence type="ECO:0000259" key="1">
    <source>
        <dbReference type="SMART" id="SM00873"/>
    </source>
</evidence>
<dbReference type="AlphaFoldDB" id="A0A2I1PAW9"/>
<keyword evidence="3" id="KW-1185">Reference proteome</keyword>
<dbReference type="GO" id="GO:0003723">
    <property type="term" value="F:RNA binding"/>
    <property type="evidence" value="ECO:0007669"/>
    <property type="project" value="InterPro"/>
</dbReference>
<organism evidence="2 3">
    <name type="scientific">Kytococcus schroeteri</name>
    <dbReference type="NCBI Taxonomy" id="138300"/>
    <lineage>
        <taxon>Bacteria</taxon>
        <taxon>Bacillati</taxon>
        <taxon>Actinomycetota</taxon>
        <taxon>Actinomycetes</taxon>
        <taxon>Micrococcales</taxon>
        <taxon>Kytococcaceae</taxon>
        <taxon>Kytococcus</taxon>
    </lineage>
</organism>
<feature type="domain" description="B3/B4 tRNA-binding" evidence="1">
    <location>
        <begin position="71"/>
        <end position="225"/>
    </location>
</feature>
<comment type="caution">
    <text evidence="2">The sequence shown here is derived from an EMBL/GenBank/DDBJ whole genome shotgun (WGS) entry which is preliminary data.</text>
</comment>
<dbReference type="InterPro" id="IPR020825">
    <property type="entry name" value="Phe-tRNA_synthase-like_B3/B4"/>
</dbReference>